<feature type="chain" id="PRO_5005519153" evidence="1">
    <location>
        <begin position="26"/>
        <end position="231"/>
    </location>
</feature>
<accession>A0A0K8S8F2</accession>
<feature type="signal peptide" evidence="1">
    <location>
        <begin position="1"/>
        <end position="25"/>
    </location>
</feature>
<evidence type="ECO:0000256" key="1">
    <source>
        <dbReference type="SAM" id="SignalP"/>
    </source>
</evidence>
<proteinExistence type="predicted"/>
<dbReference type="EMBL" id="GBRD01016265">
    <property type="protein sequence ID" value="JAG49561.1"/>
    <property type="molecule type" value="Transcribed_RNA"/>
</dbReference>
<name>A0A0K8S8F2_LYGHE</name>
<organism evidence="2">
    <name type="scientific">Lygus hesperus</name>
    <name type="common">Western plant bug</name>
    <dbReference type="NCBI Taxonomy" id="30085"/>
    <lineage>
        <taxon>Eukaryota</taxon>
        <taxon>Metazoa</taxon>
        <taxon>Ecdysozoa</taxon>
        <taxon>Arthropoda</taxon>
        <taxon>Hexapoda</taxon>
        <taxon>Insecta</taxon>
        <taxon>Pterygota</taxon>
        <taxon>Neoptera</taxon>
        <taxon>Paraneoptera</taxon>
        <taxon>Hemiptera</taxon>
        <taxon>Heteroptera</taxon>
        <taxon>Panheteroptera</taxon>
        <taxon>Cimicomorpha</taxon>
        <taxon>Miridae</taxon>
        <taxon>Mirini</taxon>
        <taxon>Lygus</taxon>
    </lineage>
</organism>
<keyword evidence="1" id="KW-0732">Signal</keyword>
<reference evidence="2" key="1">
    <citation type="submission" date="2014-09" db="EMBL/GenBank/DDBJ databases">
        <authorList>
            <person name="Magalhaes I.L.F."/>
            <person name="Oliveira U."/>
            <person name="Santos F.R."/>
            <person name="Vidigal T.H.D.A."/>
            <person name="Brescovit A.D."/>
            <person name="Santos A.J."/>
        </authorList>
    </citation>
    <scope>NUCLEOTIDE SEQUENCE</scope>
</reference>
<feature type="non-terminal residue" evidence="2">
    <location>
        <position position="1"/>
    </location>
</feature>
<evidence type="ECO:0000313" key="2">
    <source>
        <dbReference type="EMBL" id="JAG49561.1"/>
    </source>
</evidence>
<dbReference type="AlphaFoldDB" id="A0A0K8S8F2"/>
<sequence length="231" mass="26018">SGRIFGTMFKYILICVALLYGEIQADIIDDGLAHVERLSQITASQRHRISEIATASQDLAMLHEKTHLNALNNTLRFHAEMYVKKAEALNCHPTVFEEITSASEQAIDDWRSCLNISIPLGKIIELGINFTTNLELAETIICQGIKNVTLCNETGVFDKFVCVSEAIEECTETFMGTTRGVLYWIAQFDTILEELGVQIAKCMNITNISFFNNLESKFDDRCKMLSNDFTK</sequence>
<protein>
    <submittedName>
        <fullName evidence="2">Uncharacterized protein</fullName>
    </submittedName>
</protein>